<reference evidence="1" key="2">
    <citation type="journal article" date="2015" name="Data Brief">
        <title>Shoot transcriptome of the giant reed, Arundo donax.</title>
        <authorList>
            <person name="Barrero R.A."/>
            <person name="Guerrero F.D."/>
            <person name="Moolhuijzen P."/>
            <person name="Goolsby J.A."/>
            <person name="Tidwell J."/>
            <person name="Bellgard S.E."/>
            <person name="Bellgard M.I."/>
        </authorList>
    </citation>
    <scope>NUCLEOTIDE SEQUENCE</scope>
    <source>
        <tissue evidence="1">Shoot tissue taken approximately 20 cm above the soil surface</tissue>
    </source>
</reference>
<proteinExistence type="predicted"/>
<protein>
    <submittedName>
        <fullName evidence="1">Uncharacterized protein</fullName>
    </submittedName>
</protein>
<evidence type="ECO:0000313" key="1">
    <source>
        <dbReference type="EMBL" id="JAD42764.1"/>
    </source>
</evidence>
<name>A0A0A8ZTL4_ARUDO</name>
<dbReference type="AlphaFoldDB" id="A0A0A8ZTL4"/>
<dbReference type="EMBL" id="GBRH01255131">
    <property type="protein sequence ID" value="JAD42764.1"/>
    <property type="molecule type" value="Transcribed_RNA"/>
</dbReference>
<accession>A0A0A8ZTL4</accession>
<reference evidence="1" key="1">
    <citation type="submission" date="2014-09" db="EMBL/GenBank/DDBJ databases">
        <authorList>
            <person name="Magalhaes I.L.F."/>
            <person name="Oliveira U."/>
            <person name="Santos F.R."/>
            <person name="Vidigal T.H.D.A."/>
            <person name="Brescovit A.D."/>
            <person name="Santos A.J."/>
        </authorList>
    </citation>
    <scope>NUCLEOTIDE SEQUENCE</scope>
    <source>
        <tissue evidence="1">Shoot tissue taken approximately 20 cm above the soil surface</tissue>
    </source>
</reference>
<organism evidence="1">
    <name type="scientific">Arundo donax</name>
    <name type="common">Giant reed</name>
    <name type="synonym">Donax arundinaceus</name>
    <dbReference type="NCBI Taxonomy" id="35708"/>
    <lineage>
        <taxon>Eukaryota</taxon>
        <taxon>Viridiplantae</taxon>
        <taxon>Streptophyta</taxon>
        <taxon>Embryophyta</taxon>
        <taxon>Tracheophyta</taxon>
        <taxon>Spermatophyta</taxon>
        <taxon>Magnoliopsida</taxon>
        <taxon>Liliopsida</taxon>
        <taxon>Poales</taxon>
        <taxon>Poaceae</taxon>
        <taxon>PACMAD clade</taxon>
        <taxon>Arundinoideae</taxon>
        <taxon>Arundineae</taxon>
        <taxon>Arundo</taxon>
    </lineage>
</organism>
<sequence>MESILFPRKKRKWAFIHTCKMVGIEMGVE</sequence>